<gene>
    <name evidence="2" type="ORF">H6P81_021188</name>
</gene>
<evidence type="ECO:0000256" key="1">
    <source>
        <dbReference type="SAM" id="MobiDB-lite"/>
    </source>
</evidence>
<feature type="region of interest" description="Disordered" evidence="1">
    <location>
        <begin position="1"/>
        <end position="33"/>
    </location>
</feature>
<proteinExistence type="predicted"/>
<name>A0AAV7DQN0_ARIFI</name>
<dbReference type="Proteomes" id="UP000825729">
    <property type="component" value="Unassembled WGS sequence"/>
</dbReference>
<dbReference type="EMBL" id="JAINDJ010000009">
    <property type="protein sequence ID" value="KAG9438890.1"/>
    <property type="molecule type" value="Genomic_DNA"/>
</dbReference>
<organism evidence="2 3">
    <name type="scientific">Aristolochia fimbriata</name>
    <name type="common">White veined hardy Dutchman's pipe vine</name>
    <dbReference type="NCBI Taxonomy" id="158543"/>
    <lineage>
        <taxon>Eukaryota</taxon>
        <taxon>Viridiplantae</taxon>
        <taxon>Streptophyta</taxon>
        <taxon>Embryophyta</taxon>
        <taxon>Tracheophyta</taxon>
        <taxon>Spermatophyta</taxon>
        <taxon>Magnoliopsida</taxon>
        <taxon>Magnoliidae</taxon>
        <taxon>Piperales</taxon>
        <taxon>Aristolochiaceae</taxon>
        <taxon>Aristolochia</taxon>
    </lineage>
</organism>
<evidence type="ECO:0000313" key="2">
    <source>
        <dbReference type="EMBL" id="KAG9438890.1"/>
    </source>
</evidence>
<accession>A0AAV7DQN0</accession>
<evidence type="ECO:0000313" key="3">
    <source>
        <dbReference type="Proteomes" id="UP000825729"/>
    </source>
</evidence>
<feature type="compositionally biased region" description="Basic and acidic residues" evidence="1">
    <location>
        <begin position="98"/>
        <end position="116"/>
    </location>
</feature>
<comment type="caution">
    <text evidence="2">The sequence shown here is derived from an EMBL/GenBank/DDBJ whole genome shotgun (WGS) entry which is preliminary data.</text>
</comment>
<reference evidence="2 3" key="1">
    <citation type="submission" date="2021-07" db="EMBL/GenBank/DDBJ databases">
        <title>The Aristolochia fimbriata genome: insights into angiosperm evolution, floral development and chemical biosynthesis.</title>
        <authorList>
            <person name="Jiao Y."/>
        </authorList>
    </citation>
    <scope>NUCLEOTIDE SEQUENCE [LARGE SCALE GENOMIC DNA]</scope>
    <source>
        <strain evidence="2">IBCAS-2021</strain>
        <tissue evidence="2">Leaf</tissue>
    </source>
</reference>
<feature type="compositionally biased region" description="Basic and acidic residues" evidence="1">
    <location>
        <begin position="7"/>
        <end position="23"/>
    </location>
</feature>
<dbReference type="AlphaFoldDB" id="A0AAV7DQN0"/>
<sequence>MSSNDGGKGKEPLKPSYREKVEKGSSYNSKSWADEMEKLDNDVAEVDLNESAITDHCEDWEKKIRVGDRSTLSESAEARSLCLIGKVLGGFAQIAHRENASSLETSRHERRSSDHGHGRRLLSVQICKR</sequence>
<feature type="region of interest" description="Disordered" evidence="1">
    <location>
        <begin position="98"/>
        <end position="118"/>
    </location>
</feature>
<protein>
    <submittedName>
        <fullName evidence="2">Uncharacterized protein</fullName>
    </submittedName>
</protein>
<keyword evidence="3" id="KW-1185">Reference proteome</keyword>